<name>A0A542YJ05_9MICO</name>
<dbReference type="Gene3D" id="3.30.420.10">
    <property type="entry name" value="Ribonuclease H-like superfamily/Ribonuclease H"/>
    <property type="match status" value="1"/>
</dbReference>
<reference evidence="5 6" key="1">
    <citation type="submission" date="2019-06" db="EMBL/GenBank/DDBJ databases">
        <title>Sequencing the genomes of 1000 actinobacteria strains.</title>
        <authorList>
            <person name="Klenk H.-P."/>
        </authorList>
    </citation>
    <scope>NUCLEOTIDE SEQUENCE [LARGE SCALE GENOMIC DNA]</scope>
    <source>
        <strain evidence="5 6">DSM 26477</strain>
    </source>
</reference>
<dbReference type="PANTHER" id="PTHR30231">
    <property type="entry name" value="DNA POLYMERASE III SUBUNIT EPSILON"/>
    <property type="match status" value="1"/>
</dbReference>
<evidence type="ECO:0000313" key="6">
    <source>
        <dbReference type="Proteomes" id="UP000317998"/>
    </source>
</evidence>
<dbReference type="InterPro" id="IPR012337">
    <property type="entry name" value="RNaseH-like_sf"/>
</dbReference>
<dbReference type="GO" id="GO:0008408">
    <property type="term" value="F:3'-5' exonuclease activity"/>
    <property type="evidence" value="ECO:0007669"/>
    <property type="project" value="TreeGrafter"/>
</dbReference>
<keyword evidence="3" id="KW-0269">Exonuclease</keyword>
<feature type="domain" description="Exonuclease" evidence="4">
    <location>
        <begin position="8"/>
        <end position="184"/>
    </location>
</feature>
<dbReference type="SUPFAM" id="SSF53098">
    <property type="entry name" value="Ribonuclease H-like"/>
    <property type="match status" value="1"/>
</dbReference>
<dbReference type="SMART" id="SM00479">
    <property type="entry name" value="EXOIII"/>
    <property type="match status" value="1"/>
</dbReference>
<dbReference type="EMBL" id="VFOM01000001">
    <property type="protein sequence ID" value="TQL48052.1"/>
    <property type="molecule type" value="Genomic_DNA"/>
</dbReference>
<evidence type="ECO:0000256" key="3">
    <source>
        <dbReference type="ARBA" id="ARBA00022839"/>
    </source>
</evidence>
<keyword evidence="2" id="KW-0378">Hydrolase</keyword>
<dbReference type="InterPro" id="IPR036397">
    <property type="entry name" value="RNaseH_sf"/>
</dbReference>
<evidence type="ECO:0000256" key="1">
    <source>
        <dbReference type="ARBA" id="ARBA00022722"/>
    </source>
</evidence>
<dbReference type="CDD" id="cd06127">
    <property type="entry name" value="DEDDh"/>
    <property type="match status" value="1"/>
</dbReference>
<accession>A0A542YJ05</accession>
<comment type="caution">
    <text evidence="5">The sequence shown here is derived from an EMBL/GenBank/DDBJ whole genome shotgun (WGS) entry which is preliminary data.</text>
</comment>
<evidence type="ECO:0000256" key="2">
    <source>
        <dbReference type="ARBA" id="ARBA00022801"/>
    </source>
</evidence>
<dbReference type="GO" id="GO:0003676">
    <property type="term" value="F:nucleic acid binding"/>
    <property type="evidence" value="ECO:0007669"/>
    <property type="project" value="InterPro"/>
</dbReference>
<keyword evidence="6" id="KW-1185">Reference proteome</keyword>
<gene>
    <name evidence="5" type="ORF">FB562_1133</name>
</gene>
<proteinExistence type="predicted"/>
<dbReference type="PANTHER" id="PTHR30231:SF4">
    <property type="entry name" value="PROTEIN NEN2"/>
    <property type="match status" value="1"/>
</dbReference>
<protein>
    <submittedName>
        <fullName evidence="5">DNA polymerase-3 subunit epsilon</fullName>
    </submittedName>
</protein>
<dbReference type="Pfam" id="PF00929">
    <property type="entry name" value="RNase_T"/>
    <property type="match status" value="1"/>
</dbReference>
<keyword evidence="1" id="KW-0540">Nuclease</keyword>
<dbReference type="RefSeq" id="WP_141880244.1">
    <property type="nucleotide sequence ID" value="NZ_VFOM01000001.1"/>
</dbReference>
<dbReference type="OrthoDB" id="9791657at2"/>
<sequence>MNASWYETLAVFDLETTGIDVETSRIVSAHVGVIDAAGNSVEETSWLADPGVEIPSQASAVHGITTERARAEGRSAAEVVAEIVAALADLVGRGIPITVFNAPYDLTLLAREAVRHGVTPLVSPGPVIDPLVIDKAVDRYRRGKRTLEAAALHYGVSLTDAHDAGADAVAAGRVAQAIGQRYQAQLPADAAELHTAQVAWAAEQAASFQEYMRRTKDPSFTASGAWPQR</sequence>
<dbReference type="InterPro" id="IPR013520">
    <property type="entry name" value="Ribonucl_H"/>
</dbReference>
<dbReference type="Proteomes" id="UP000317998">
    <property type="component" value="Unassembled WGS sequence"/>
</dbReference>
<organism evidence="5 6">
    <name type="scientific">Homoserinimonas aerilata</name>
    <dbReference type="NCBI Taxonomy" id="1162970"/>
    <lineage>
        <taxon>Bacteria</taxon>
        <taxon>Bacillati</taxon>
        <taxon>Actinomycetota</taxon>
        <taxon>Actinomycetes</taxon>
        <taxon>Micrococcales</taxon>
        <taxon>Microbacteriaceae</taxon>
        <taxon>Homoserinimonas</taxon>
    </lineage>
</organism>
<evidence type="ECO:0000259" key="4">
    <source>
        <dbReference type="SMART" id="SM00479"/>
    </source>
</evidence>
<evidence type="ECO:0000313" key="5">
    <source>
        <dbReference type="EMBL" id="TQL48052.1"/>
    </source>
</evidence>
<dbReference type="NCBIfam" id="NF005927">
    <property type="entry name" value="PRK07942.1"/>
    <property type="match status" value="1"/>
</dbReference>
<dbReference type="AlphaFoldDB" id="A0A542YJ05"/>
<dbReference type="GO" id="GO:0005829">
    <property type="term" value="C:cytosol"/>
    <property type="evidence" value="ECO:0007669"/>
    <property type="project" value="TreeGrafter"/>
</dbReference>